<sequence length="264" mass="28322">MLQCNGQRFLWLNRCIVNAFALRFPDHTHADLALAPGATGLGLDPDQERGLRVAPLGEPALIELVVDQRGVWMNVMPDTWGVHVNGRPIRKLAMLHAGDSLHVEGREMVLASAASAQPVAGSARPRGCDVIPVLRGQGGAFHGQAVPVGDPANGATPLVGATVDMQDADVRVSSFDPMVPLQVNGMTVTSAWLRIGDQLVLPNGQRFLFEGPELRADAIETSVRAPMPKATPEDDTPKRMRMPWLLIAAAAIAIVLLALFWFGV</sequence>
<dbReference type="AlphaFoldDB" id="A0A2K1PYI3"/>
<feature type="transmembrane region" description="Helical" evidence="1">
    <location>
        <begin position="244"/>
        <end position="263"/>
    </location>
</feature>
<evidence type="ECO:0000313" key="2">
    <source>
        <dbReference type="EMBL" id="PNS07841.1"/>
    </source>
</evidence>
<proteinExistence type="predicted"/>
<keyword evidence="1" id="KW-0472">Membrane</keyword>
<protein>
    <recommendedName>
        <fullName evidence="4">FHA domain-containing protein</fullName>
    </recommendedName>
</protein>
<organism evidence="2 3">
    <name type="scientific">Solilutibacter silvestris</name>
    <dbReference type="NCBI Taxonomy" id="1645665"/>
    <lineage>
        <taxon>Bacteria</taxon>
        <taxon>Pseudomonadati</taxon>
        <taxon>Pseudomonadota</taxon>
        <taxon>Gammaproteobacteria</taxon>
        <taxon>Lysobacterales</taxon>
        <taxon>Lysobacteraceae</taxon>
        <taxon>Solilutibacter</taxon>
    </lineage>
</organism>
<name>A0A2K1PYI3_9GAMM</name>
<dbReference type="EMBL" id="NPZB01000002">
    <property type="protein sequence ID" value="PNS07841.1"/>
    <property type="molecule type" value="Genomic_DNA"/>
</dbReference>
<comment type="caution">
    <text evidence="2">The sequence shown here is derived from an EMBL/GenBank/DDBJ whole genome shotgun (WGS) entry which is preliminary data.</text>
</comment>
<reference evidence="2 3" key="1">
    <citation type="submission" date="2017-08" db="EMBL/GenBank/DDBJ databases">
        <title>Lysobacter sylvestris genome.</title>
        <authorList>
            <person name="Zhang D.-C."/>
            <person name="Albuquerque L."/>
            <person name="Franca L."/>
            <person name="Froufe H.J.C."/>
            <person name="Barroso C."/>
            <person name="Egas C."/>
            <person name="Da Costa M."/>
            <person name="Margesin R."/>
        </authorList>
    </citation>
    <scope>NUCLEOTIDE SEQUENCE [LARGE SCALE GENOMIC DNA]</scope>
    <source>
        <strain evidence="2 3">AM20-91</strain>
    </source>
</reference>
<evidence type="ECO:0000256" key="1">
    <source>
        <dbReference type="SAM" id="Phobius"/>
    </source>
</evidence>
<keyword evidence="1" id="KW-1133">Transmembrane helix</keyword>
<accession>A0A2K1PYI3</accession>
<evidence type="ECO:0000313" key="3">
    <source>
        <dbReference type="Proteomes" id="UP000236220"/>
    </source>
</evidence>
<keyword evidence="3" id="KW-1185">Reference proteome</keyword>
<keyword evidence="1" id="KW-0812">Transmembrane</keyword>
<evidence type="ECO:0008006" key="4">
    <source>
        <dbReference type="Google" id="ProtNLM"/>
    </source>
</evidence>
<gene>
    <name evidence="2" type="ORF">Lysil_2017</name>
</gene>
<dbReference type="Proteomes" id="UP000236220">
    <property type="component" value="Unassembled WGS sequence"/>
</dbReference>